<dbReference type="AlphaFoldDB" id="A0A917PV50"/>
<proteinExistence type="predicted"/>
<sequence>MHADAGSVQAEAQIAGFIDKFADPMQVMIRDCRARLEKRFPQAVELIYDNYNFFVIGFGPTTRSSDSIFSLACFKNGVNLCFLQRAPELPDPTGILRGSGRVVRNVALSAPEDLERVDIVALIDAELALARVSMQASAGRQVIVKSVSAKQRPRR</sequence>
<evidence type="ECO:0000313" key="1">
    <source>
        <dbReference type="EMBL" id="GGJ93342.1"/>
    </source>
</evidence>
<comment type="caution">
    <text evidence="1">The sequence shown here is derived from an EMBL/GenBank/DDBJ whole genome shotgun (WGS) entry which is preliminary data.</text>
</comment>
<dbReference type="Proteomes" id="UP000636956">
    <property type="component" value="Unassembled WGS sequence"/>
</dbReference>
<reference evidence="1" key="1">
    <citation type="journal article" date="2014" name="Int. J. Syst. Evol. Microbiol.">
        <title>Complete genome sequence of Corynebacterium casei LMG S-19264T (=DSM 44701T), isolated from a smear-ripened cheese.</title>
        <authorList>
            <consortium name="US DOE Joint Genome Institute (JGI-PGF)"/>
            <person name="Walter F."/>
            <person name="Albersmeier A."/>
            <person name="Kalinowski J."/>
            <person name="Ruckert C."/>
        </authorList>
    </citation>
    <scope>NUCLEOTIDE SEQUENCE</scope>
    <source>
        <strain evidence="1">CGMCC 1.8984</strain>
    </source>
</reference>
<name>A0A917PV50_9MICO</name>
<evidence type="ECO:0000313" key="2">
    <source>
        <dbReference type="Proteomes" id="UP000636956"/>
    </source>
</evidence>
<dbReference type="RefSeq" id="WP_188744674.1">
    <property type="nucleotide sequence ID" value="NZ_BAABFW010000028.1"/>
</dbReference>
<organism evidence="1 2">
    <name type="scientific">Agromyces bauzanensis</name>
    <dbReference type="NCBI Taxonomy" id="1308924"/>
    <lineage>
        <taxon>Bacteria</taxon>
        <taxon>Bacillati</taxon>
        <taxon>Actinomycetota</taxon>
        <taxon>Actinomycetes</taxon>
        <taxon>Micrococcales</taxon>
        <taxon>Microbacteriaceae</taxon>
        <taxon>Agromyces</taxon>
    </lineage>
</organism>
<protein>
    <recommendedName>
        <fullName evidence="3">YdhG-like domain-containing protein</fullName>
    </recommendedName>
</protein>
<accession>A0A917PV50</accession>
<dbReference type="EMBL" id="BMMD01000033">
    <property type="protein sequence ID" value="GGJ93342.1"/>
    <property type="molecule type" value="Genomic_DNA"/>
</dbReference>
<evidence type="ECO:0008006" key="3">
    <source>
        <dbReference type="Google" id="ProtNLM"/>
    </source>
</evidence>
<keyword evidence="2" id="KW-1185">Reference proteome</keyword>
<gene>
    <name evidence="1" type="ORF">GCM10011372_34790</name>
</gene>
<reference evidence="1" key="2">
    <citation type="submission" date="2020-09" db="EMBL/GenBank/DDBJ databases">
        <authorList>
            <person name="Sun Q."/>
            <person name="Zhou Y."/>
        </authorList>
    </citation>
    <scope>NUCLEOTIDE SEQUENCE</scope>
    <source>
        <strain evidence="1">CGMCC 1.8984</strain>
    </source>
</reference>